<feature type="chain" id="PRO_5045296653" evidence="1">
    <location>
        <begin position="22"/>
        <end position="166"/>
    </location>
</feature>
<reference evidence="2 3" key="1">
    <citation type="submission" date="2024-09" db="EMBL/GenBank/DDBJ databases">
        <title>Taxonomic and Genotyping Characterization of Leptospira Strains isolated from Multiple Sources in Colombia highlights the importance of intermediate species.</title>
        <authorList>
            <person name="Torres Higuera L."/>
            <person name="Rojas Tapias D."/>
            <person name="Jimenez Velasquez S."/>
            <person name="Renjifo Ibanez C."/>
        </authorList>
    </citation>
    <scope>NUCLEOTIDE SEQUENCE [LARGE SCALE GENOMIC DNA]</scope>
    <source>
        <strain evidence="2 3">Lep080</strain>
    </source>
</reference>
<name>A0ABV5BPJ3_9LEPT</name>
<organism evidence="2 3">
    <name type="scientific">Leptospira wolffii</name>
    <dbReference type="NCBI Taxonomy" id="409998"/>
    <lineage>
        <taxon>Bacteria</taxon>
        <taxon>Pseudomonadati</taxon>
        <taxon>Spirochaetota</taxon>
        <taxon>Spirochaetia</taxon>
        <taxon>Leptospirales</taxon>
        <taxon>Leptospiraceae</taxon>
        <taxon>Leptospira</taxon>
    </lineage>
</organism>
<gene>
    <name evidence="2" type="ORF">ACE5IX_12020</name>
</gene>
<accession>A0ABV5BPJ3</accession>
<dbReference type="Proteomes" id="UP001580391">
    <property type="component" value="Unassembled WGS sequence"/>
</dbReference>
<comment type="caution">
    <text evidence="2">The sequence shown here is derived from an EMBL/GenBank/DDBJ whole genome shotgun (WGS) entry which is preliminary data.</text>
</comment>
<proteinExistence type="predicted"/>
<dbReference type="EMBL" id="JBHILJ010000006">
    <property type="protein sequence ID" value="MFB5737242.1"/>
    <property type="molecule type" value="Genomic_DNA"/>
</dbReference>
<feature type="signal peptide" evidence="1">
    <location>
        <begin position="1"/>
        <end position="21"/>
    </location>
</feature>
<sequence>MKLRSLLFLSFVLILSPSLFSQEQTIPELPVQDPVKPSLSKEEPRIFRYNRLTLQENPLRIPSAIPRDFVLKDSQLLYSTELKSERLLETRESILILKNANSKKFVEGYYEALISLLGHKILQSQKTDKKSLYLVEVFNRKTIAISILPGEEGTTVKLFQRSSGGF</sequence>
<evidence type="ECO:0000313" key="3">
    <source>
        <dbReference type="Proteomes" id="UP001580391"/>
    </source>
</evidence>
<evidence type="ECO:0000313" key="2">
    <source>
        <dbReference type="EMBL" id="MFB5737242.1"/>
    </source>
</evidence>
<evidence type="ECO:0000256" key="1">
    <source>
        <dbReference type="SAM" id="SignalP"/>
    </source>
</evidence>
<keyword evidence="1" id="KW-0732">Signal</keyword>
<keyword evidence="3" id="KW-1185">Reference proteome</keyword>
<protein>
    <submittedName>
        <fullName evidence="2">Uncharacterized protein</fullName>
    </submittedName>
</protein>
<dbReference type="RefSeq" id="WP_232218382.1">
    <property type="nucleotide sequence ID" value="NZ_JBHILI010000007.1"/>
</dbReference>